<dbReference type="OrthoDB" id="8761919at2"/>
<comment type="caution">
    <text evidence="1">The sequence shown here is derived from an EMBL/GenBank/DDBJ whole genome shotgun (WGS) entry which is preliminary data.</text>
</comment>
<organism evidence="1 2">
    <name type="scientific">Lysobacter silvisoli</name>
    <dbReference type="NCBI Taxonomy" id="2293254"/>
    <lineage>
        <taxon>Bacteria</taxon>
        <taxon>Pseudomonadati</taxon>
        <taxon>Pseudomonadota</taxon>
        <taxon>Gammaproteobacteria</taxon>
        <taxon>Lysobacterales</taxon>
        <taxon>Lysobacteraceae</taxon>
        <taxon>Lysobacter</taxon>
    </lineage>
</organism>
<protein>
    <submittedName>
        <fullName evidence="1">Uncharacterized protein</fullName>
    </submittedName>
</protein>
<keyword evidence="2" id="KW-1185">Reference proteome</keyword>
<accession>A0A371JWK7</accession>
<evidence type="ECO:0000313" key="1">
    <source>
        <dbReference type="EMBL" id="RDZ26031.1"/>
    </source>
</evidence>
<sequence>MKNVQVVDNAINCVYDIFAVEDADFDLLFPPGQDVAFVDEVLKRHPPQALKPVFERMWRHRVPKRDVVGLHGLLYYDMEHKKPFYPQRVDELAINPNGSKLRP</sequence>
<name>A0A371JWK7_9GAMM</name>
<reference evidence="1 2" key="1">
    <citation type="submission" date="2018-08" db="EMBL/GenBank/DDBJ databases">
        <title>Lysobacter sp. zong2l5, whole genome shotgun sequence.</title>
        <authorList>
            <person name="Zhang X."/>
            <person name="Feng G."/>
            <person name="Zhu H."/>
        </authorList>
    </citation>
    <scope>NUCLEOTIDE SEQUENCE [LARGE SCALE GENOMIC DNA]</scope>
    <source>
        <strain evidence="2">zong2l5</strain>
    </source>
</reference>
<dbReference type="Proteomes" id="UP000264492">
    <property type="component" value="Unassembled WGS sequence"/>
</dbReference>
<gene>
    <name evidence="1" type="ORF">DX914_19420</name>
</gene>
<evidence type="ECO:0000313" key="2">
    <source>
        <dbReference type="Proteomes" id="UP000264492"/>
    </source>
</evidence>
<dbReference type="AlphaFoldDB" id="A0A371JWK7"/>
<proteinExistence type="predicted"/>
<dbReference type="EMBL" id="QTSU01000005">
    <property type="protein sequence ID" value="RDZ26031.1"/>
    <property type="molecule type" value="Genomic_DNA"/>
</dbReference>